<dbReference type="GO" id="GO:0005509">
    <property type="term" value="F:calcium ion binding"/>
    <property type="evidence" value="ECO:0007669"/>
    <property type="project" value="InterPro"/>
</dbReference>
<evidence type="ECO:0000313" key="4">
    <source>
        <dbReference type="Proteomes" id="UP001140562"/>
    </source>
</evidence>
<feature type="domain" description="EF-hand" evidence="2">
    <location>
        <begin position="684"/>
        <end position="719"/>
    </location>
</feature>
<feature type="compositionally biased region" description="Low complexity" evidence="1">
    <location>
        <begin position="374"/>
        <end position="387"/>
    </location>
</feature>
<feature type="region of interest" description="Disordered" evidence="1">
    <location>
        <begin position="423"/>
        <end position="479"/>
    </location>
</feature>
<evidence type="ECO:0000256" key="1">
    <source>
        <dbReference type="SAM" id="MobiDB-lite"/>
    </source>
</evidence>
<dbReference type="OrthoDB" id="3800171at2759"/>
<dbReference type="PROSITE" id="PS50222">
    <property type="entry name" value="EF_HAND_2"/>
    <property type="match status" value="1"/>
</dbReference>
<dbReference type="PROSITE" id="PS00018">
    <property type="entry name" value="EF_HAND_1"/>
    <property type="match status" value="1"/>
</dbReference>
<evidence type="ECO:0000313" key="3">
    <source>
        <dbReference type="EMBL" id="KAJ4337258.1"/>
    </source>
</evidence>
<dbReference type="Proteomes" id="UP001140562">
    <property type="component" value="Unassembled WGS sequence"/>
</dbReference>
<dbReference type="InterPro" id="IPR018247">
    <property type="entry name" value="EF_Hand_1_Ca_BS"/>
</dbReference>
<sequence>MPSKQKQYLRQQAVLRADAFCKAQEQDAEQKKALKAAKDANPNIRKLPGAMSDKSIITENRSLQKSLARKKKARHVPLRSAGAKVEAKPTAVDIPENIASPVTLVDEPCQQTSTFATVLEISDDPSEGTDVPELVSPHSPTSSESSLQLLDGFSGDFAFAPPQYNLAPTADWKAPGMFRMPGIPDHRDEPTPTLCSTVGFNPTFSFDARQHLLQLAAATFESIIGSDEQTRFDLATAVWASASYTESSSTDNSLLTVEEPETFEGATTDEDIWMSESAICSTTPINGFVLLATAYPDIHTVAFGRPRDVITPKLIALGRATALAAYNAEAERSYAQAKADLNGVHLSIEDFDLDSDLGVTFMDETEVSDDDQIASPSSELSLASSVSGEDSSDQVWPLQEDDQIFLTCENGCCRVVGAIESSSHVKVPKEQDSDYESISSPTKRHLLLEGDSGPPEILLRSSDNSGEQSTSQGVGASVQAPLATDDSRFAAPATDDIVSLSPGASQDWLTVTVPATPRPVLDSEELTTGAGSQDPLTLTPSFIDLPSEMCDYSNIDQCPSLGRSHAGMVTQSPALDQSASRSLPSSSSSADDASTAEHEPATPGVITDWTVELVRVRLGTESLFTFLSLLDVDEEGSTTKVALITAFLTLVAVEREKLDLPSPPSSCTANFVLASKILPHTTVLGTTSLATFLAQFDSNKEGTVQAEEIYRVFKNLCKEEKRTHLLATTSIMGKIGRRLGKLSSA</sequence>
<dbReference type="EMBL" id="JAPEUV010000040">
    <property type="protein sequence ID" value="KAJ4337258.1"/>
    <property type="molecule type" value="Genomic_DNA"/>
</dbReference>
<accession>A0A9W9C038</accession>
<feature type="compositionally biased region" description="Polar residues" evidence="1">
    <location>
        <begin position="461"/>
        <end position="474"/>
    </location>
</feature>
<keyword evidence="4" id="KW-1185">Reference proteome</keyword>
<comment type="caution">
    <text evidence="3">The sequence shown here is derived from an EMBL/GenBank/DDBJ whole genome shotgun (WGS) entry which is preliminary data.</text>
</comment>
<feature type="compositionally biased region" description="Low complexity" evidence="1">
    <location>
        <begin position="134"/>
        <end position="146"/>
    </location>
</feature>
<feature type="region of interest" description="Disordered" evidence="1">
    <location>
        <begin position="367"/>
        <end position="394"/>
    </location>
</feature>
<gene>
    <name evidence="3" type="ORF">N0V87_004758</name>
</gene>
<evidence type="ECO:0000259" key="2">
    <source>
        <dbReference type="PROSITE" id="PS50222"/>
    </source>
</evidence>
<organism evidence="3 4">
    <name type="scientific">Didymella glomerata</name>
    <dbReference type="NCBI Taxonomy" id="749621"/>
    <lineage>
        <taxon>Eukaryota</taxon>
        <taxon>Fungi</taxon>
        <taxon>Dikarya</taxon>
        <taxon>Ascomycota</taxon>
        <taxon>Pezizomycotina</taxon>
        <taxon>Dothideomycetes</taxon>
        <taxon>Pleosporomycetidae</taxon>
        <taxon>Pleosporales</taxon>
        <taxon>Pleosporineae</taxon>
        <taxon>Didymellaceae</taxon>
        <taxon>Didymella</taxon>
    </lineage>
</organism>
<feature type="region of interest" description="Disordered" evidence="1">
    <location>
        <begin position="563"/>
        <end position="602"/>
    </location>
</feature>
<feature type="region of interest" description="Disordered" evidence="1">
    <location>
        <begin position="124"/>
        <end position="146"/>
    </location>
</feature>
<dbReference type="InterPro" id="IPR002048">
    <property type="entry name" value="EF_hand_dom"/>
</dbReference>
<reference evidence="3" key="1">
    <citation type="submission" date="2022-10" db="EMBL/GenBank/DDBJ databases">
        <title>Tapping the CABI collections for fungal endophytes: first genome assemblies for Collariella, Neodidymelliopsis, Ascochyta clinopodiicola, Didymella pomorum, Didymosphaeria variabile, Neocosmospora piperis and Neocucurbitaria cava.</title>
        <authorList>
            <person name="Hill R."/>
        </authorList>
    </citation>
    <scope>NUCLEOTIDE SEQUENCE</scope>
    <source>
        <strain evidence="3">IMI 360193</strain>
    </source>
</reference>
<feature type="compositionally biased region" description="Low complexity" evidence="1">
    <location>
        <begin position="576"/>
        <end position="593"/>
    </location>
</feature>
<proteinExistence type="predicted"/>
<name>A0A9W9C038_9PLEO</name>
<protein>
    <recommendedName>
        <fullName evidence="2">EF-hand domain-containing protein</fullName>
    </recommendedName>
</protein>
<dbReference type="AlphaFoldDB" id="A0A9W9C038"/>